<dbReference type="HAMAP" id="MF_00099">
    <property type="entry name" value="CheB_chemtxs"/>
    <property type="match status" value="1"/>
</dbReference>
<feature type="active site" evidence="6 7">
    <location>
        <position position="194"/>
    </location>
</feature>
<evidence type="ECO:0000313" key="11">
    <source>
        <dbReference type="EMBL" id="SJZ87986.1"/>
    </source>
</evidence>
<dbReference type="GO" id="GO:0005737">
    <property type="term" value="C:cytoplasm"/>
    <property type="evidence" value="ECO:0007669"/>
    <property type="project" value="UniProtKB-SubCell"/>
</dbReference>
<dbReference type="EC" id="3.5.1.44" evidence="6"/>
<comment type="similarity">
    <text evidence="6">Belongs to the CheB family.</text>
</comment>
<dbReference type="CDD" id="cd16432">
    <property type="entry name" value="CheB_Rec"/>
    <property type="match status" value="1"/>
</dbReference>
<protein>
    <recommendedName>
        <fullName evidence="6">Protein-glutamate methylesterase/protein-glutamine glutaminase</fullName>
        <ecNumber evidence="6">3.1.1.61</ecNumber>
        <ecNumber evidence="6">3.5.1.44</ecNumber>
    </recommendedName>
</protein>
<dbReference type="PIRSF" id="PIRSF000876">
    <property type="entry name" value="RR_chemtxs_CheB"/>
    <property type="match status" value="1"/>
</dbReference>
<evidence type="ECO:0000256" key="7">
    <source>
        <dbReference type="PROSITE-ProRule" id="PRU00050"/>
    </source>
</evidence>
<dbReference type="SMART" id="SM00448">
    <property type="entry name" value="REC"/>
    <property type="match status" value="1"/>
</dbReference>
<feature type="domain" description="Response regulatory" evidence="9">
    <location>
        <begin position="5"/>
        <end position="122"/>
    </location>
</feature>
<keyword evidence="2 6" id="KW-0145">Chemotaxis</keyword>
<reference evidence="12" key="1">
    <citation type="submission" date="2017-02" db="EMBL/GenBank/DDBJ databases">
        <authorList>
            <person name="Varghese N."/>
            <person name="Submissions S."/>
        </authorList>
    </citation>
    <scope>NUCLEOTIDE SEQUENCE [LARGE SCALE GENOMIC DNA]</scope>
    <source>
        <strain evidence="12">DSM 16521</strain>
    </source>
</reference>
<comment type="catalytic activity">
    <reaction evidence="6">
        <text>L-glutaminyl-[protein] + H2O = L-glutamyl-[protein] + NH4(+)</text>
        <dbReference type="Rhea" id="RHEA:16441"/>
        <dbReference type="Rhea" id="RHEA-COMP:10207"/>
        <dbReference type="Rhea" id="RHEA-COMP:10208"/>
        <dbReference type="ChEBI" id="CHEBI:15377"/>
        <dbReference type="ChEBI" id="CHEBI:28938"/>
        <dbReference type="ChEBI" id="CHEBI:29973"/>
        <dbReference type="ChEBI" id="CHEBI:30011"/>
        <dbReference type="EC" id="3.5.1.44"/>
    </reaction>
</comment>
<comment type="PTM">
    <text evidence="6">Phosphorylated by CheA. Phosphorylation of the N-terminal regulatory domain activates the methylesterase activity.</text>
</comment>
<evidence type="ECO:0000256" key="5">
    <source>
        <dbReference type="ARBA" id="ARBA00048267"/>
    </source>
</evidence>
<organism evidence="11 12">
    <name type="scientific">Carboxydocella sporoproducens DSM 16521</name>
    <dbReference type="NCBI Taxonomy" id="1121270"/>
    <lineage>
        <taxon>Bacteria</taxon>
        <taxon>Bacillati</taxon>
        <taxon>Bacillota</taxon>
        <taxon>Clostridia</taxon>
        <taxon>Eubacteriales</taxon>
        <taxon>Clostridiales Family XVI. Incertae Sedis</taxon>
        <taxon>Carboxydocella</taxon>
    </lineage>
</organism>
<dbReference type="PROSITE" id="PS50110">
    <property type="entry name" value="RESPONSE_REGULATORY"/>
    <property type="match status" value="1"/>
</dbReference>
<comment type="subcellular location">
    <subcellularLocation>
        <location evidence="6">Cytoplasm</location>
    </subcellularLocation>
</comment>
<comment type="catalytic activity">
    <reaction evidence="5 6">
        <text>[protein]-L-glutamate 5-O-methyl ester + H2O = L-glutamyl-[protein] + methanol + H(+)</text>
        <dbReference type="Rhea" id="RHEA:23236"/>
        <dbReference type="Rhea" id="RHEA-COMP:10208"/>
        <dbReference type="Rhea" id="RHEA-COMP:10311"/>
        <dbReference type="ChEBI" id="CHEBI:15377"/>
        <dbReference type="ChEBI" id="CHEBI:15378"/>
        <dbReference type="ChEBI" id="CHEBI:17790"/>
        <dbReference type="ChEBI" id="CHEBI:29973"/>
        <dbReference type="ChEBI" id="CHEBI:82795"/>
        <dbReference type="EC" id="3.1.1.61"/>
    </reaction>
</comment>
<accession>A0A1T4P9S5</accession>
<feature type="domain" description="CheB-type methylesterase" evidence="10">
    <location>
        <begin position="146"/>
        <end position="344"/>
    </location>
</feature>
<dbReference type="Pfam" id="PF00072">
    <property type="entry name" value="Response_reg"/>
    <property type="match status" value="1"/>
</dbReference>
<proteinExistence type="inferred from homology"/>
<dbReference type="InterPro" id="IPR011006">
    <property type="entry name" value="CheY-like_superfamily"/>
</dbReference>
<dbReference type="NCBIfam" id="NF009206">
    <property type="entry name" value="PRK12555.1"/>
    <property type="match status" value="1"/>
</dbReference>
<feature type="active site" evidence="6 7">
    <location>
        <position position="289"/>
    </location>
</feature>
<sequence length="344" mass="37153">MEPLKVLVVDDSAFMRQYITRILESSGKIKVVGYAKNGQEAIEKVQELKPQVMTLDVEMPVMNGLEALKIIMEQFPLPVVMLSSLTTEGAEATIKALELGAVDFVAKPSGQISFDLDKVQEELIIKVSNAALAKLKKTSSSLSLLPQTGAKLTAFQRVSKLVAIGTSTGGPRALQEVVTQFPRNLPAAILIVQHMPRGFTKSLAERLDSISHLVVKEAEDGEEIKNGIVYIAPGDYHMEVRQNQGSYFISLNQSPPVSGHRPSVDVMMKSVARLNLPKIGVIMTGMGGDGSDGMVEIKKSGGKTIAQDESSCVVFGMPKVAIQKGGVDVVVPLNKIALEIMKWL</sequence>
<dbReference type="RefSeq" id="WP_078665272.1">
    <property type="nucleotide sequence ID" value="NZ_FUXM01000010.1"/>
</dbReference>
<dbReference type="Proteomes" id="UP000189933">
    <property type="component" value="Unassembled WGS sequence"/>
</dbReference>
<name>A0A1T4P9S5_9FIRM</name>
<comment type="function">
    <text evidence="6">Involved in chemotaxis. Part of a chemotaxis signal transduction system that modulates chemotaxis in response to various stimuli. Catalyzes the demethylation of specific methylglutamate residues introduced into the chemoreceptors (methyl-accepting chemotaxis proteins or MCP) by CheR. Also mediates the irreversible deamidation of specific glutamine residues to glutamic acid.</text>
</comment>
<feature type="active site" evidence="6 7">
    <location>
        <position position="167"/>
    </location>
</feature>
<comment type="function">
    <text evidence="4">May play the central regulatory role in sporulation. It may be an element of the effector pathway responsible for the activation of sporulation genes in response to nutritional stress. Spo0A may act in concert with spo0H (a sigma factor) to control the expression of some genes that are critical to the sporulation process.</text>
</comment>
<dbReference type="GO" id="GO:0050568">
    <property type="term" value="F:protein-glutamine glutaminase activity"/>
    <property type="evidence" value="ECO:0007669"/>
    <property type="project" value="UniProtKB-UniRule"/>
</dbReference>
<dbReference type="OrthoDB" id="9793421at2"/>
<dbReference type="InterPro" id="IPR035909">
    <property type="entry name" value="CheB_C"/>
</dbReference>
<dbReference type="EMBL" id="FUXM01000010">
    <property type="protein sequence ID" value="SJZ87986.1"/>
    <property type="molecule type" value="Genomic_DNA"/>
</dbReference>
<gene>
    <name evidence="6" type="primary">cheB</name>
    <name evidence="11" type="ORF">SAMN02745885_01190</name>
</gene>
<dbReference type="GO" id="GO:0000156">
    <property type="term" value="F:phosphorelay response regulator activity"/>
    <property type="evidence" value="ECO:0007669"/>
    <property type="project" value="InterPro"/>
</dbReference>
<dbReference type="Gene3D" id="3.40.50.180">
    <property type="entry name" value="Methylesterase CheB, C-terminal domain"/>
    <property type="match status" value="1"/>
</dbReference>
<evidence type="ECO:0000259" key="10">
    <source>
        <dbReference type="PROSITE" id="PS50122"/>
    </source>
</evidence>
<dbReference type="SUPFAM" id="SSF52172">
    <property type="entry name" value="CheY-like"/>
    <property type="match status" value="1"/>
</dbReference>
<dbReference type="GO" id="GO:0008984">
    <property type="term" value="F:protein-glutamate methylesterase activity"/>
    <property type="evidence" value="ECO:0007669"/>
    <property type="project" value="UniProtKB-UniRule"/>
</dbReference>
<dbReference type="PANTHER" id="PTHR42872">
    <property type="entry name" value="PROTEIN-GLUTAMATE METHYLESTERASE/PROTEIN-GLUTAMINE GLUTAMINASE"/>
    <property type="match status" value="1"/>
</dbReference>
<dbReference type="EC" id="3.1.1.61" evidence="6"/>
<dbReference type="AlphaFoldDB" id="A0A1T4P9S5"/>
<comment type="domain">
    <text evidence="6">Contains a C-terminal catalytic domain, and an N-terminal region which modulates catalytic activity.</text>
</comment>
<dbReference type="CDD" id="cd17541">
    <property type="entry name" value="REC_CheB-like"/>
    <property type="match status" value="1"/>
</dbReference>
<dbReference type="InterPro" id="IPR008248">
    <property type="entry name" value="CheB-like"/>
</dbReference>
<keyword evidence="3 6" id="KW-0378">Hydrolase</keyword>
<keyword evidence="12" id="KW-1185">Reference proteome</keyword>
<dbReference type="NCBIfam" id="NF001965">
    <property type="entry name" value="PRK00742.1"/>
    <property type="match status" value="1"/>
</dbReference>
<dbReference type="Gene3D" id="3.40.50.2300">
    <property type="match status" value="1"/>
</dbReference>
<evidence type="ECO:0000256" key="1">
    <source>
        <dbReference type="ARBA" id="ARBA00022490"/>
    </source>
</evidence>
<dbReference type="PANTHER" id="PTHR42872:SF6">
    <property type="entry name" value="PROTEIN-GLUTAMATE METHYLESTERASE_PROTEIN-GLUTAMINE GLUTAMINASE"/>
    <property type="match status" value="1"/>
</dbReference>
<dbReference type="InterPro" id="IPR000673">
    <property type="entry name" value="Sig_transdc_resp-reg_Me-estase"/>
</dbReference>
<evidence type="ECO:0000256" key="2">
    <source>
        <dbReference type="ARBA" id="ARBA00022500"/>
    </source>
</evidence>
<evidence type="ECO:0000313" key="12">
    <source>
        <dbReference type="Proteomes" id="UP000189933"/>
    </source>
</evidence>
<dbReference type="Pfam" id="PF01339">
    <property type="entry name" value="CheB_methylest"/>
    <property type="match status" value="1"/>
</dbReference>
<evidence type="ECO:0000256" key="4">
    <source>
        <dbReference type="ARBA" id="ARBA00024867"/>
    </source>
</evidence>
<evidence type="ECO:0000256" key="8">
    <source>
        <dbReference type="PROSITE-ProRule" id="PRU00169"/>
    </source>
</evidence>
<dbReference type="GO" id="GO:0006935">
    <property type="term" value="P:chemotaxis"/>
    <property type="evidence" value="ECO:0007669"/>
    <property type="project" value="UniProtKB-UniRule"/>
</dbReference>
<dbReference type="PROSITE" id="PS50122">
    <property type="entry name" value="CHEB"/>
    <property type="match status" value="1"/>
</dbReference>
<dbReference type="InterPro" id="IPR001789">
    <property type="entry name" value="Sig_transdc_resp-reg_receiver"/>
</dbReference>
<evidence type="ECO:0000259" key="9">
    <source>
        <dbReference type="PROSITE" id="PS50110"/>
    </source>
</evidence>
<evidence type="ECO:0000256" key="3">
    <source>
        <dbReference type="ARBA" id="ARBA00022801"/>
    </source>
</evidence>
<dbReference type="SUPFAM" id="SSF52738">
    <property type="entry name" value="Methylesterase CheB, C-terminal domain"/>
    <property type="match status" value="1"/>
</dbReference>
<keyword evidence="6 8" id="KW-0597">Phosphoprotein</keyword>
<feature type="modified residue" description="4-aspartylphosphate" evidence="6 8">
    <location>
        <position position="56"/>
    </location>
</feature>
<keyword evidence="1 6" id="KW-0963">Cytoplasm</keyword>
<evidence type="ECO:0000256" key="6">
    <source>
        <dbReference type="HAMAP-Rule" id="MF_00099"/>
    </source>
</evidence>